<dbReference type="InterPro" id="IPR039261">
    <property type="entry name" value="FNR_nucleotide-bd"/>
</dbReference>
<dbReference type="Pfam" id="PF08021">
    <property type="entry name" value="FAD_binding_9"/>
    <property type="match status" value="1"/>
</dbReference>
<dbReference type="InterPro" id="IPR017927">
    <property type="entry name" value="FAD-bd_FR_type"/>
</dbReference>
<dbReference type="SUPFAM" id="SSF63380">
    <property type="entry name" value="Riboflavin synthase domain-like"/>
    <property type="match status" value="1"/>
</dbReference>
<dbReference type="InterPro" id="IPR017938">
    <property type="entry name" value="Riboflavin_synthase-like_b-brl"/>
</dbReference>
<feature type="domain" description="FAD-binding FR-type" evidence="1">
    <location>
        <begin position="12"/>
        <end position="115"/>
    </location>
</feature>
<protein>
    <submittedName>
        <fullName evidence="2">Siderophore-interacting protein</fullName>
    </submittedName>
</protein>
<evidence type="ECO:0000259" key="1">
    <source>
        <dbReference type="PROSITE" id="PS51384"/>
    </source>
</evidence>
<dbReference type="InterPro" id="IPR039374">
    <property type="entry name" value="SIP_fam"/>
</dbReference>
<dbReference type="InterPro" id="IPR013113">
    <property type="entry name" value="SIP_FAD-bd"/>
</dbReference>
<dbReference type="Gene3D" id="3.40.50.80">
    <property type="entry name" value="Nucleotide-binding domain of ferredoxin-NADP reductase (FNR) module"/>
    <property type="match status" value="1"/>
</dbReference>
<reference evidence="2 3" key="1">
    <citation type="submission" date="2024-09" db="EMBL/GenBank/DDBJ databases">
        <authorList>
            <person name="Sun Q."/>
            <person name="Mori K."/>
        </authorList>
    </citation>
    <scope>NUCLEOTIDE SEQUENCE [LARGE SCALE GENOMIC DNA]</scope>
    <source>
        <strain evidence="2 3">JCM 3324</strain>
    </source>
</reference>
<dbReference type="EMBL" id="JBHMCF010000034">
    <property type="protein sequence ID" value="MFB9473343.1"/>
    <property type="molecule type" value="Genomic_DNA"/>
</dbReference>
<dbReference type="CDD" id="cd06193">
    <property type="entry name" value="siderophore_interacting"/>
    <property type="match status" value="1"/>
</dbReference>
<evidence type="ECO:0000313" key="2">
    <source>
        <dbReference type="EMBL" id="MFB9473343.1"/>
    </source>
</evidence>
<dbReference type="PANTHER" id="PTHR30157:SF0">
    <property type="entry name" value="NADPH-DEPENDENT FERRIC-CHELATE REDUCTASE"/>
    <property type="match status" value="1"/>
</dbReference>
<dbReference type="PANTHER" id="PTHR30157">
    <property type="entry name" value="FERRIC REDUCTASE, NADPH-DEPENDENT"/>
    <property type="match status" value="1"/>
</dbReference>
<accession>A0ABV5NSP5</accession>
<gene>
    <name evidence="2" type="ORF">ACFFR3_27920</name>
</gene>
<dbReference type="PROSITE" id="PS51384">
    <property type="entry name" value="FAD_FR"/>
    <property type="match status" value="1"/>
</dbReference>
<dbReference type="Gene3D" id="2.40.30.10">
    <property type="entry name" value="Translation factors"/>
    <property type="match status" value="1"/>
</dbReference>
<dbReference type="Proteomes" id="UP001589568">
    <property type="component" value="Unassembled WGS sequence"/>
</dbReference>
<organism evidence="2 3">
    <name type="scientific">Nonomuraea salmonea</name>
    <dbReference type="NCBI Taxonomy" id="46181"/>
    <lineage>
        <taxon>Bacteria</taxon>
        <taxon>Bacillati</taxon>
        <taxon>Actinomycetota</taxon>
        <taxon>Actinomycetes</taxon>
        <taxon>Streptosporangiales</taxon>
        <taxon>Streptosporangiaceae</taxon>
        <taxon>Nonomuraea</taxon>
    </lineage>
</organism>
<keyword evidence="3" id="KW-1185">Reference proteome</keyword>
<dbReference type="InterPro" id="IPR007037">
    <property type="entry name" value="SIP_rossman_dom"/>
</dbReference>
<dbReference type="Pfam" id="PF04954">
    <property type="entry name" value="SIP"/>
    <property type="match status" value="1"/>
</dbReference>
<sequence length="238" mass="26097">MSRPLARRLIDRWLVTGQVAETEQVTPRMRRIRIAVAAELSWTPGQHVRLLVGQGGPLGGVLRTYSIWAHDPDQRSIDLVGYDHGGDAPGTAWIRNAEPGWEISFMRPEGSFVLRPEAPYHLFAGEETASVAFGAMLRALPGEATAYGVVEAESPGDHLRLPRDLAEVCRNGAPAASSPTLLEAVSKLDLPDEPGVAYLAGEARTIQAVRAHLVNERGWQRRDVRTKPFWTPGRKGLD</sequence>
<proteinExistence type="predicted"/>
<comment type="caution">
    <text evidence="2">The sequence shown here is derived from an EMBL/GenBank/DDBJ whole genome shotgun (WGS) entry which is preliminary data.</text>
</comment>
<evidence type="ECO:0000313" key="3">
    <source>
        <dbReference type="Proteomes" id="UP001589568"/>
    </source>
</evidence>
<name>A0ABV5NSP5_9ACTN</name>
<dbReference type="RefSeq" id="WP_345389253.1">
    <property type="nucleotide sequence ID" value="NZ_BAAAXS010000001.1"/>
</dbReference>